<keyword evidence="2" id="KW-1185">Reference proteome</keyword>
<gene>
    <name evidence="1" type="ORF">KY290_010677</name>
</gene>
<evidence type="ECO:0000313" key="2">
    <source>
        <dbReference type="Proteomes" id="UP000826656"/>
    </source>
</evidence>
<organism evidence="1 2">
    <name type="scientific">Solanum tuberosum</name>
    <name type="common">Potato</name>
    <dbReference type="NCBI Taxonomy" id="4113"/>
    <lineage>
        <taxon>Eukaryota</taxon>
        <taxon>Viridiplantae</taxon>
        <taxon>Streptophyta</taxon>
        <taxon>Embryophyta</taxon>
        <taxon>Tracheophyta</taxon>
        <taxon>Spermatophyta</taxon>
        <taxon>Magnoliopsida</taxon>
        <taxon>eudicotyledons</taxon>
        <taxon>Gunneridae</taxon>
        <taxon>Pentapetalae</taxon>
        <taxon>asterids</taxon>
        <taxon>lamiids</taxon>
        <taxon>Solanales</taxon>
        <taxon>Solanaceae</taxon>
        <taxon>Solanoideae</taxon>
        <taxon>Solaneae</taxon>
        <taxon>Solanum</taxon>
    </lineage>
</organism>
<protein>
    <submittedName>
        <fullName evidence="1">Uncharacterized protein</fullName>
    </submittedName>
</protein>
<comment type="caution">
    <text evidence="1">The sequence shown here is derived from an EMBL/GenBank/DDBJ whole genome shotgun (WGS) entry which is preliminary data.</text>
</comment>
<evidence type="ECO:0000313" key="1">
    <source>
        <dbReference type="EMBL" id="KAH0773540.1"/>
    </source>
</evidence>
<dbReference type="Proteomes" id="UP000826656">
    <property type="component" value="Unassembled WGS sequence"/>
</dbReference>
<sequence length="65" mass="7125">MFEEDESEIDGAGATGSIVLPMLPPGVKFTITSTLIQLLNLKGMFRGTNGEDDNKHLMNLVEIFK</sequence>
<accession>A0ABQ7VZ07</accession>
<name>A0ABQ7VZ07_SOLTU</name>
<dbReference type="EMBL" id="JAIVGD010000005">
    <property type="protein sequence ID" value="KAH0773540.1"/>
    <property type="molecule type" value="Genomic_DNA"/>
</dbReference>
<reference evidence="1 2" key="1">
    <citation type="journal article" date="2021" name="bioRxiv">
        <title>Chromosome-scale and haplotype-resolved genome assembly of a tetraploid potato cultivar.</title>
        <authorList>
            <person name="Sun H."/>
            <person name="Jiao W.-B."/>
            <person name="Krause K."/>
            <person name="Campoy J.A."/>
            <person name="Goel M."/>
            <person name="Folz-Donahue K."/>
            <person name="Kukat C."/>
            <person name="Huettel B."/>
            <person name="Schneeberger K."/>
        </authorList>
    </citation>
    <scope>NUCLEOTIDE SEQUENCE [LARGE SCALE GENOMIC DNA]</scope>
    <source>
        <strain evidence="1">SolTubOtavaFocal</strain>
        <tissue evidence="1">Leaves</tissue>
    </source>
</reference>
<proteinExistence type="predicted"/>